<dbReference type="AlphaFoldDB" id="A0AAU7DIQ3"/>
<dbReference type="GO" id="GO:0046872">
    <property type="term" value="F:metal ion binding"/>
    <property type="evidence" value="ECO:0007669"/>
    <property type="project" value="UniProtKB-KW"/>
</dbReference>
<name>A0AAU7DIQ3_9BACT</name>
<keyword evidence="2" id="KW-0326">Glycosidase</keyword>
<dbReference type="PANTHER" id="PTHR30037">
    <property type="entry name" value="DNA-3-METHYLADENINE GLYCOSYLASE 1"/>
    <property type="match status" value="1"/>
</dbReference>
<sequence length="192" mass="21784">MVERHRCKWAESDPLLRAYHDEEWGVPEFDSRALWELLMLEGFQAGLAWIIVLRKRDAFRKAFRGFDPAKVARFKEADIARLMENTGIIRARAKIEATIQGARIFLEMKDAGIDFSTWAWELAGGKPIQNSGPLPAQSALSVTISKELKRWGFKFVGPVIVYAWMQAAGMVNDHAADCFRRSVCAKLGKKRS</sequence>
<dbReference type="RefSeq" id="WP_348263203.1">
    <property type="nucleotide sequence ID" value="NZ_CP121196.1"/>
</dbReference>
<dbReference type="InterPro" id="IPR011257">
    <property type="entry name" value="DNA_glycosylase"/>
</dbReference>
<dbReference type="GO" id="GO:0008725">
    <property type="term" value="F:DNA-3-methyladenine glycosylase activity"/>
    <property type="evidence" value="ECO:0007669"/>
    <property type="project" value="UniProtKB-EC"/>
</dbReference>
<proteinExistence type="predicted"/>
<dbReference type="EC" id="3.2.2.20" evidence="2"/>
<feature type="binding site" evidence="1">
    <location>
        <position position="178"/>
    </location>
    <ligand>
        <name>Zn(2+)</name>
        <dbReference type="ChEBI" id="CHEBI:29105"/>
    </ligand>
</feature>
<evidence type="ECO:0000256" key="1">
    <source>
        <dbReference type="PIRSR" id="PIRSR605019-1"/>
    </source>
</evidence>
<dbReference type="EMBL" id="CP121196">
    <property type="protein sequence ID" value="XBH17977.1"/>
    <property type="molecule type" value="Genomic_DNA"/>
</dbReference>
<dbReference type="GO" id="GO:0006284">
    <property type="term" value="P:base-excision repair"/>
    <property type="evidence" value="ECO:0007669"/>
    <property type="project" value="InterPro"/>
</dbReference>
<reference evidence="2" key="1">
    <citation type="submission" date="2023-03" db="EMBL/GenBank/DDBJ databases">
        <title>Edaphobacter sp.</title>
        <authorList>
            <person name="Huber K.J."/>
            <person name="Papendorf J."/>
            <person name="Pilke C."/>
            <person name="Bunk B."/>
            <person name="Sproeer C."/>
            <person name="Pester M."/>
        </authorList>
    </citation>
    <scope>NUCLEOTIDE SEQUENCE</scope>
    <source>
        <strain evidence="2">DSM 110680</strain>
    </source>
</reference>
<feature type="binding site" evidence="1">
    <location>
        <position position="7"/>
    </location>
    <ligand>
        <name>Zn(2+)</name>
        <dbReference type="ChEBI" id="CHEBI:29105"/>
    </ligand>
</feature>
<evidence type="ECO:0000313" key="2">
    <source>
        <dbReference type="EMBL" id="XBH17977.1"/>
    </source>
</evidence>
<dbReference type="Pfam" id="PF03352">
    <property type="entry name" value="Adenine_glyco"/>
    <property type="match status" value="1"/>
</dbReference>
<organism evidence="2">
    <name type="scientific">Telmatobacter sp. DSM 110680</name>
    <dbReference type="NCBI Taxonomy" id="3036704"/>
    <lineage>
        <taxon>Bacteria</taxon>
        <taxon>Pseudomonadati</taxon>
        <taxon>Acidobacteriota</taxon>
        <taxon>Terriglobia</taxon>
        <taxon>Terriglobales</taxon>
        <taxon>Acidobacteriaceae</taxon>
        <taxon>Telmatobacter</taxon>
    </lineage>
</organism>
<keyword evidence="2" id="KW-0378">Hydrolase</keyword>
<gene>
    <name evidence="2" type="ORF">P8935_01285</name>
</gene>
<accession>A0AAU7DIQ3</accession>
<dbReference type="InterPro" id="IPR052891">
    <property type="entry name" value="DNA-3mA_glycosylase"/>
</dbReference>
<dbReference type="SUPFAM" id="SSF48150">
    <property type="entry name" value="DNA-glycosylase"/>
    <property type="match status" value="1"/>
</dbReference>
<feature type="binding site" evidence="1">
    <location>
        <position position="20"/>
    </location>
    <ligand>
        <name>Zn(2+)</name>
        <dbReference type="ChEBI" id="CHEBI:29105"/>
    </ligand>
</feature>
<dbReference type="Gene3D" id="1.10.340.30">
    <property type="entry name" value="Hypothetical protein, domain 2"/>
    <property type="match status" value="1"/>
</dbReference>
<feature type="binding site" evidence="1">
    <location>
        <position position="174"/>
    </location>
    <ligand>
        <name>Zn(2+)</name>
        <dbReference type="ChEBI" id="CHEBI:29105"/>
    </ligand>
</feature>
<dbReference type="InterPro" id="IPR005019">
    <property type="entry name" value="Adenine_glyco"/>
</dbReference>
<keyword evidence="1" id="KW-0479">Metal-binding</keyword>
<keyword evidence="1" id="KW-0862">Zinc</keyword>
<protein>
    <submittedName>
        <fullName evidence="2">DNA-3-methyladenine glycosylase I</fullName>
        <ecNumber evidence="2">3.2.2.20</ecNumber>
    </submittedName>
</protein>
<dbReference type="PANTHER" id="PTHR30037:SF4">
    <property type="entry name" value="DNA-3-METHYLADENINE GLYCOSYLASE I"/>
    <property type="match status" value="1"/>
</dbReference>